<keyword evidence="2" id="KW-0576">Peroxisome</keyword>
<evidence type="ECO:0000256" key="3">
    <source>
        <dbReference type="ARBA" id="ARBA00023235"/>
    </source>
</evidence>
<protein>
    <submittedName>
        <fullName evidence="4">Enoyl-CoA hydratase</fullName>
        <ecNumber evidence="4">4.2.1.17</ecNumber>
    </submittedName>
</protein>
<dbReference type="Gene3D" id="3.90.226.10">
    <property type="entry name" value="2-enoyl-CoA Hydratase, Chain A, domain 1"/>
    <property type="match status" value="1"/>
</dbReference>
<name>A0A2P2C0T4_9ZZZZ</name>
<dbReference type="PANTHER" id="PTHR43684:SF1">
    <property type="entry name" value="ENOYL-COA DELTA ISOMERASE 2"/>
    <property type="match status" value="1"/>
</dbReference>
<keyword evidence="3" id="KW-0413">Isomerase</keyword>
<dbReference type="CDD" id="cd06558">
    <property type="entry name" value="crotonase-like"/>
    <property type="match status" value="1"/>
</dbReference>
<evidence type="ECO:0000256" key="1">
    <source>
        <dbReference type="ARBA" id="ARBA00004275"/>
    </source>
</evidence>
<dbReference type="GO" id="GO:0005777">
    <property type="term" value="C:peroxisome"/>
    <property type="evidence" value="ECO:0007669"/>
    <property type="project" value="UniProtKB-SubCell"/>
</dbReference>
<dbReference type="GO" id="GO:0004165">
    <property type="term" value="F:delta(3)-delta(2)-enoyl-CoA isomerase activity"/>
    <property type="evidence" value="ECO:0007669"/>
    <property type="project" value="UniProtKB-ARBA"/>
</dbReference>
<evidence type="ECO:0000313" key="4">
    <source>
        <dbReference type="EMBL" id="CUR55637.1"/>
    </source>
</evidence>
<sequence length="253" mass="26393">MTEPRGVRFERAGDIGKIVLARPEAANSLDLPAARALAAAIDTAAATDVRVITLTGEGTRFCAGGDVASFVAADDRADYLHQLASELETQLRRLSELPVPVVAGVHGAVAGAGLAFVLHADVVVAARSTKFVLAYSGIGLTPDCGVSYLLPRAVGSHRAANLAVTGRVLSAAEALDWGLVAEVVDDGQIAQRVDELAAAIAEKPVGALSETARLMRESWESTQAESAADEAATIARMVQTPEAQLLIERFLSR</sequence>
<dbReference type="InterPro" id="IPR029045">
    <property type="entry name" value="ClpP/crotonase-like_dom_sf"/>
</dbReference>
<dbReference type="GO" id="GO:0004300">
    <property type="term" value="F:enoyl-CoA hydratase activity"/>
    <property type="evidence" value="ECO:0007669"/>
    <property type="project" value="UniProtKB-EC"/>
</dbReference>
<dbReference type="PROSITE" id="PS00166">
    <property type="entry name" value="ENOYL_COA_HYDRATASE"/>
    <property type="match status" value="1"/>
</dbReference>
<comment type="subcellular location">
    <subcellularLocation>
        <location evidence="1">Peroxisome</location>
    </subcellularLocation>
</comment>
<dbReference type="AlphaFoldDB" id="A0A2P2C0T4"/>
<dbReference type="InterPro" id="IPR018376">
    <property type="entry name" value="Enoyl-CoA_hyd/isom_CS"/>
</dbReference>
<dbReference type="InterPro" id="IPR001753">
    <property type="entry name" value="Enoyl-CoA_hydra/iso"/>
</dbReference>
<keyword evidence="4" id="KW-0456">Lyase</keyword>
<proteinExistence type="predicted"/>
<organism evidence="4">
    <name type="scientific">metagenome</name>
    <dbReference type="NCBI Taxonomy" id="256318"/>
    <lineage>
        <taxon>unclassified sequences</taxon>
        <taxon>metagenomes</taxon>
    </lineage>
</organism>
<dbReference type="Pfam" id="PF00378">
    <property type="entry name" value="ECH_1"/>
    <property type="match status" value="1"/>
</dbReference>
<dbReference type="EMBL" id="CZKA01000022">
    <property type="protein sequence ID" value="CUR55637.1"/>
    <property type="molecule type" value="Genomic_DNA"/>
</dbReference>
<accession>A0A2P2C0T4</accession>
<gene>
    <name evidence="4" type="ORF">NOCA2290024</name>
</gene>
<dbReference type="InterPro" id="IPR051053">
    <property type="entry name" value="ECH/Chromodomain_protein"/>
</dbReference>
<dbReference type="SUPFAM" id="SSF52096">
    <property type="entry name" value="ClpP/crotonase"/>
    <property type="match status" value="1"/>
</dbReference>
<dbReference type="PANTHER" id="PTHR43684">
    <property type="match status" value="1"/>
</dbReference>
<evidence type="ECO:0000256" key="2">
    <source>
        <dbReference type="ARBA" id="ARBA00023140"/>
    </source>
</evidence>
<dbReference type="EC" id="4.2.1.17" evidence="4"/>
<reference evidence="4" key="1">
    <citation type="submission" date="2015-08" db="EMBL/GenBank/DDBJ databases">
        <authorList>
            <person name="Babu N.S."/>
            <person name="Beckwith C.J."/>
            <person name="Beseler K.G."/>
            <person name="Brison A."/>
            <person name="Carone J.V."/>
            <person name="Caskin T.P."/>
            <person name="Diamond M."/>
            <person name="Durham M.E."/>
            <person name="Foxe J.M."/>
            <person name="Go M."/>
            <person name="Henderson B.A."/>
            <person name="Jones I.B."/>
            <person name="McGettigan J.A."/>
            <person name="Micheletti S.J."/>
            <person name="Nasrallah M.E."/>
            <person name="Ortiz D."/>
            <person name="Piller C.R."/>
            <person name="Privatt S.R."/>
            <person name="Schneider S.L."/>
            <person name="Sharp S."/>
            <person name="Smith T.C."/>
            <person name="Stanton J.D."/>
            <person name="Ullery H.E."/>
            <person name="Wilson R.J."/>
            <person name="Serrano M.G."/>
            <person name="Buck G."/>
            <person name="Lee V."/>
            <person name="Wang Y."/>
            <person name="Carvalho R."/>
            <person name="Voegtly L."/>
            <person name="Shi R."/>
            <person name="Duckworth R."/>
            <person name="Johnson A."/>
            <person name="Loviza R."/>
            <person name="Walstead R."/>
            <person name="Shah Z."/>
            <person name="Kiflezghi M."/>
            <person name="Wade K."/>
            <person name="Ball S.L."/>
            <person name="Bradley K.W."/>
            <person name="Asai D.J."/>
            <person name="Bowman C.A."/>
            <person name="Russell D.A."/>
            <person name="Pope W.H."/>
            <person name="Jacobs-Sera D."/>
            <person name="Hendrix R.W."/>
            <person name="Hatfull G.F."/>
        </authorList>
    </citation>
    <scope>NUCLEOTIDE SEQUENCE</scope>
</reference>